<evidence type="ECO:0000256" key="2">
    <source>
        <dbReference type="ARBA" id="ARBA00012438"/>
    </source>
</evidence>
<dbReference type="STRING" id="425514.SAMN05443550_10814"/>
<dbReference type="SUPFAM" id="SSF47384">
    <property type="entry name" value="Homodimeric domain of signal transducing histidine kinase"/>
    <property type="match status" value="1"/>
</dbReference>
<name>A0A1H4FN85_9SPHI</name>
<dbReference type="PRINTS" id="PR00344">
    <property type="entry name" value="BCTRLSENSOR"/>
</dbReference>
<protein>
    <recommendedName>
        <fullName evidence="2">histidine kinase</fullName>
        <ecNumber evidence="2">2.7.13.3</ecNumber>
    </recommendedName>
</protein>
<dbReference type="OrthoDB" id="1522284at2"/>
<keyword evidence="4" id="KW-0808">Transferase</keyword>
<gene>
    <name evidence="8" type="ORF">SAMN05443550_10814</name>
</gene>
<dbReference type="Proteomes" id="UP000198850">
    <property type="component" value="Unassembled WGS sequence"/>
</dbReference>
<evidence type="ECO:0000313" key="9">
    <source>
        <dbReference type="Proteomes" id="UP000198850"/>
    </source>
</evidence>
<feature type="domain" description="Histidine kinase" evidence="6">
    <location>
        <begin position="150"/>
        <end position="362"/>
    </location>
</feature>
<dbReference type="RefSeq" id="WP_090557766.1">
    <property type="nucleotide sequence ID" value="NZ_FNRA01000008.1"/>
</dbReference>
<evidence type="ECO:0000259" key="6">
    <source>
        <dbReference type="PROSITE" id="PS50109"/>
    </source>
</evidence>
<dbReference type="PROSITE" id="PS50109">
    <property type="entry name" value="HIS_KIN"/>
    <property type="match status" value="1"/>
</dbReference>
<evidence type="ECO:0000259" key="7">
    <source>
        <dbReference type="PROSITE" id="PS50112"/>
    </source>
</evidence>
<dbReference type="InterPro" id="IPR013767">
    <property type="entry name" value="PAS_fold"/>
</dbReference>
<dbReference type="GO" id="GO:0000155">
    <property type="term" value="F:phosphorelay sensor kinase activity"/>
    <property type="evidence" value="ECO:0007669"/>
    <property type="project" value="InterPro"/>
</dbReference>
<dbReference type="CDD" id="cd00082">
    <property type="entry name" value="HisKA"/>
    <property type="match status" value="1"/>
</dbReference>
<dbReference type="AlphaFoldDB" id="A0A1H4FN85"/>
<dbReference type="Gene3D" id="3.30.450.20">
    <property type="entry name" value="PAS domain"/>
    <property type="match status" value="1"/>
</dbReference>
<dbReference type="EC" id="2.7.13.3" evidence="2"/>
<dbReference type="SMART" id="SM00388">
    <property type="entry name" value="HisKA"/>
    <property type="match status" value="1"/>
</dbReference>
<evidence type="ECO:0000256" key="3">
    <source>
        <dbReference type="ARBA" id="ARBA00022553"/>
    </source>
</evidence>
<dbReference type="InterPro" id="IPR005467">
    <property type="entry name" value="His_kinase_dom"/>
</dbReference>
<dbReference type="SMART" id="SM00091">
    <property type="entry name" value="PAS"/>
    <property type="match status" value="1"/>
</dbReference>
<organism evidence="8 9">
    <name type="scientific">Pedobacter hartonius</name>
    <dbReference type="NCBI Taxonomy" id="425514"/>
    <lineage>
        <taxon>Bacteria</taxon>
        <taxon>Pseudomonadati</taxon>
        <taxon>Bacteroidota</taxon>
        <taxon>Sphingobacteriia</taxon>
        <taxon>Sphingobacteriales</taxon>
        <taxon>Sphingobacteriaceae</taxon>
        <taxon>Pedobacter</taxon>
    </lineage>
</organism>
<dbReference type="Pfam" id="PF02518">
    <property type="entry name" value="HATPase_c"/>
    <property type="match status" value="1"/>
</dbReference>
<dbReference type="SUPFAM" id="SSF55785">
    <property type="entry name" value="PYP-like sensor domain (PAS domain)"/>
    <property type="match status" value="1"/>
</dbReference>
<keyword evidence="3" id="KW-0597">Phosphoprotein</keyword>
<dbReference type="PANTHER" id="PTHR43304">
    <property type="entry name" value="PHYTOCHROME-LIKE PROTEIN CPH1"/>
    <property type="match status" value="1"/>
</dbReference>
<dbReference type="InterPro" id="IPR003661">
    <property type="entry name" value="HisK_dim/P_dom"/>
</dbReference>
<dbReference type="InterPro" id="IPR036890">
    <property type="entry name" value="HATPase_C_sf"/>
</dbReference>
<dbReference type="InterPro" id="IPR035965">
    <property type="entry name" value="PAS-like_dom_sf"/>
</dbReference>
<dbReference type="InterPro" id="IPR004358">
    <property type="entry name" value="Sig_transdc_His_kin-like_C"/>
</dbReference>
<keyword evidence="9" id="KW-1185">Reference proteome</keyword>
<dbReference type="NCBIfam" id="TIGR00229">
    <property type="entry name" value="sensory_box"/>
    <property type="match status" value="1"/>
</dbReference>
<feature type="domain" description="PAS" evidence="7">
    <location>
        <begin position="7"/>
        <end position="77"/>
    </location>
</feature>
<dbReference type="Gene3D" id="1.10.287.130">
    <property type="match status" value="1"/>
</dbReference>
<evidence type="ECO:0000313" key="8">
    <source>
        <dbReference type="EMBL" id="SEA98611.1"/>
    </source>
</evidence>
<comment type="catalytic activity">
    <reaction evidence="1">
        <text>ATP + protein L-histidine = ADP + protein N-phospho-L-histidine.</text>
        <dbReference type="EC" id="2.7.13.3"/>
    </reaction>
</comment>
<dbReference type="PANTHER" id="PTHR43304:SF1">
    <property type="entry name" value="PAC DOMAIN-CONTAINING PROTEIN"/>
    <property type="match status" value="1"/>
</dbReference>
<dbReference type="InterPro" id="IPR036097">
    <property type="entry name" value="HisK_dim/P_sf"/>
</dbReference>
<dbReference type="SUPFAM" id="SSF55874">
    <property type="entry name" value="ATPase domain of HSP90 chaperone/DNA topoisomerase II/histidine kinase"/>
    <property type="match status" value="1"/>
</dbReference>
<dbReference type="CDD" id="cd00130">
    <property type="entry name" value="PAS"/>
    <property type="match status" value="1"/>
</dbReference>
<dbReference type="GO" id="GO:0006355">
    <property type="term" value="P:regulation of DNA-templated transcription"/>
    <property type="evidence" value="ECO:0007669"/>
    <property type="project" value="InterPro"/>
</dbReference>
<keyword evidence="5" id="KW-0418">Kinase</keyword>
<sequence>MTAHAEINREFLTIVEKSRELVLFISTNGSINYASPAAGTLLGFEEIEFRQMNVRDLVHPDDLCHLKARLCRILADPAKAISVQLRSVSSQGKFHWIEGLATNMLNEKGFNSIVVKFQDITSRILSEEESKAALLELSRKNQELNQFIYIISHNLRTPLSNLIGLINILESDLLDEYNKGIVGLFKSSTERLNETVFDLGHMLSLKEGAVKVTCVDVKEVFEKVCCSFHEQILRSGVTLYTSFSCSHLFFNKSYLESILMNFLSNSIKYRDYNRPLEIHLSVYKDEQQHCMLTFSDNGTGIDLDTNEHELFGLHKRFHNHITGNGVGLYITKSQVTSLGGTIEVSSKVNEGTIFSIRFGSSTSRADQNHLPVPQ</sequence>
<evidence type="ECO:0000256" key="5">
    <source>
        <dbReference type="ARBA" id="ARBA00022777"/>
    </source>
</evidence>
<dbReference type="InterPro" id="IPR003594">
    <property type="entry name" value="HATPase_dom"/>
</dbReference>
<dbReference type="InterPro" id="IPR000014">
    <property type="entry name" value="PAS"/>
</dbReference>
<dbReference type="SMART" id="SM00387">
    <property type="entry name" value="HATPase_c"/>
    <property type="match status" value="1"/>
</dbReference>
<evidence type="ECO:0000256" key="4">
    <source>
        <dbReference type="ARBA" id="ARBA00022679"/>
    </source>
</evidence>
<dbReference type="EMBL" id="FNRA01000008">
    <property type="protein sequence ID" value="SEA98611.1"/>
    <property type="molecule type" value="Genomic_DNA"/>
</dbReference>
<accession>A0A1H4FN85</accession>
<dbReference type="Pfam" id="PF00989">
    <property type="entry name" value="PAS"/>
    <property type="match status" value="1"/>
</dbReference>
<evidence type="ECO:0000256" key="1">
    <source>
        <dbReference type="ARBA" id="ARBA00000085"/>
    </source>
</evidence>
<dbReference type="InterPro" id="IPR052162">
    <property type="entry name" value="Sensor_kinase/Photoreceptor"/>
</dbReference>
<reference evidence="8 9" key="1">
    <citation type="submission" date="2016-10" db="EMBL/GenBank/DDBJ databases">
        <authorList>
            <person name="de Groot N.N."/>
        </authorList>
    </citation>
    <scope>NUCLEOTIDE SEQUENCE [LARGE SCALE GENOMIC DNA]</scope>
    <source>
        <strain evidence="8 9">DSM 19033</strain>
    </source>
</reference>
<dbReference type="Pfam" id="PF00512">
    <property type="entry name" value="HisKA"/>
    <property type="match status" value="1"/>
</dbReference>
<proteinExistence type="predicted"/>
<dbReference type="Gene3D" id="3.30.565.10">
    <property type="entry name" value="Histidine kinase-like ATPase, C-terminal domain"/>
    <property type="match status" value="1"/>
</dbReference>
<dbReference type="PROSITE" id="PS50112">
    <property type="entry name" value="PAS"/>
    <property type="match status" value="1"/>
</dbReference>